<evidence type="ECO:0000256" key="10">
    <source>
        <dbReference type="SAM" id="MobiDB-lite"/>
    </source>
</evidence>
<evidence type="ECO:0000259" key="13">
    <source>
        <dbReference type="PROSITE" id="PS51204"/>
    </source>
</evidence>
<feature type="region of interest" description="Disordered" evidence="10">
    <location>
        <begin position="1591"/>
        <end position="1833"/>
    </location>
</feature>
<dbReference type="Pfam" id="PF07529">
    <property type="entry name" value="HSA"/>
    <property type="match status" value="1"/>
</dbReference>
<dbReference type="CDD" id="cd18003">
    <property type="entry name" value="DEXQc_SRCAP"/>
    <property type="match status" value="1"/>
</dbReference>
<comment type="similarity">
    <text evidence="2">Belongs to the SNF2/RAD54 helicase family. SWR1 subfamily.</text>
</comment>
<keyword evidence="9" id="KW-0539">Nucleus</keyword>
<dbReference type="SMART" id="SM00490">
    <property type="entry name" value="HELICc"/>
    <property type="match status" value="1"/>
</dbReference>
<reference evidence="15" key="1">
    <citation type="submission" date="2011-07" db="EMBL/GenBank/DDBJ databases">
        <authorList>
            <consortium name="Caenorhabditis brenneri Sequencing and Analysis Consortium"/>
            <person name="Wilson R.K."/>
        </authorList>
    </citation>
    <scope>NUCLEOTIDE SEQUENCE [LARGE SCALE GENOMIC DNA]</scope>
    <source>
        <strain evidence="15">PB2801</strain>
    </source>
</reference>
<feature type="region of interest" description="Disordered" evidence="10">
    <location>
        <begin position="437"/>
        <end position="478"/>
    </location>
</feature>
<dbReference type="PANTHER" id="PTHR45685:SF1">
    <property type="entry name" value="HELICASE SRCAP"/>
    <property type="match status" value="1"/>
</dbReference>
<sequence>MPATPTRPPSTRISRRTSSRSVSNNNDDQPSTSTPSSSTPLNLPPPVAMETDEEVGGRGRSRSNSRGTPATTPGRKKRASATAAAAAAMAPPATTTTDELEKEEDVVSAAEKPEKDVEMVESSDEKEKEKVQPEEPKKKIVVDKRVAYILTEYLIMNRRERDKRELENRKIRVQDVAQRKAAADNLRPLEAMIHRTERALTSYTLEEILQNPKYAVISDLVPPEGPPEEEEVQPAEQPGPSTKTMQPIEVKIEDADGSAASSTSVLPSTSGLNGENNVERAAKREAHVLARIGELRKNGLWSNSRLPKCVEPERNKTHWDYLLEEVRWMAIDFRTETNHKKRTAKMVAAAIAKQHRDKEVEVARAAEREIRDKKKMCAGIAKMVRQFWTDVDKFVDVKATEIREARIQKAKNQHLMFMLGQVGELSNVVQEGLVASQSPSIASHEDGDDKEFEAGSDSEDDEKTIANAEKSQKKDDVKKEVDALKDEANADIDDFLFTLPPEYLKDYGLTDEDVQEMKRQKKEQDERRKKERETPKVVELPDEEPAKEEEKMEVDEEPAAAKPSTSKEKPKQQIQDTSAEDGNGDGRGVLSNVDYLKLNSSNSGERQQELNNIAEEALKFQPKGYTLETTVVNTPVPFLIRGTLREYQLVGLDWMVTLYDKNLNGILADEMGLGKTIQTISLLAHLACSKNIWGPHLIVVPTSVILNWEMEFKKWCPALKILTYFGTAKERAEKRKGWMKPNCFHVCITSYKTVTQDIRSFKQRAWQYLILDEAQNIKNWKSQRWQALLNVRARRRLLLTGTPLQNSLMELWSLMHFLMPTIFSSHDDFKDWFSNPLTGMMDGSVEVNADLIKSLHKVLRPFILRRLKKEVEKQLPAKTEHVIKCSLSKRQRYLYDDFMSRRSTKDNLKSGNMMSVLNIVMQLRKCCNHPNLFEPRPVLAPFVVPKLQVDVPSYLFDIAHQDPEIQEIPEIFNLQKIGYQPQSAGIYSQKKPLVEELEAMQQNVLQEQRIPEVDGFRFNRTTFVTKNPPKVGEESEDEGVRTNGTVPPKVNGTGGVNGAINGTPNNASASQVRPKTSTSTPLTIQTATSGFHFIMANTGRSRLDESARMSPPLKRAKITGSSVNWSDYVPQHVLEKMEESRKNQLEVVRRRFGLVRAPIVPLEMVALIREEIMSRFPRLVTDPDEKIQETLMDQVELLVQRFGMYVEPVLTDAWQCRPSSSGLPSYIRQNFADLEKDSHSLLLKTSTRFDTQMSISRSLQFPELRLIEYDCGKLQTLATLLRQLYAFKHRCLIFTQMSKMLDVLQTFLSHHGYQYFRLDGTTGVEQRQAMMERFNADPKIFCFILSTRSGGVGVNLTGADTVIFYDSDWNPTMDAQAQDRCHRIGQTRDVSIYRLISERTIEENILRKATEKRKLGEVAIDEAGFTPEFFKKSDNIRDLFAGEDVDVAATEDVPINQKDVDKALARCEDEVDVKAAKNADAEARLDTAEFDERMASSTAKSQAEEETNEKYMELIQAMKPIERYAVNLLETQYKPDFEEECKEAEAQIHQKREEWDKNINEALDPENPDNLLNGDEMFNMDNDFYMSGNAAEVRKTKKKPATAKKAKFVPRARSPSKRKSLVPTFDPYVSYAPLALGSPPDSPRRKPARRSSNVGGTVGRGRPAGRRSVKKEVEDVKDEMTEEEEDVSDYQEDDDSDDDDYKRPRGRPAKRKRVMFAEPEPKNEPPKKQRLAPNTPRPAPAIRTVSKPNINLRPPLPRPQFNQDLSTGPLSPSSLTSLPAQGPLTLTPRPAPPPVSLVPSTSSASMPGPSMPGPSAGPRIARVPYHPPHNRPSLLPVRVVKLPPRPLVGGAAPGGPQVVRRIITGVGAGGVGRLPITSPQRNLAGTSSGISGIPVRNGPGALPPRQFVVPSGTVNRIRMYAAAAPGTPRPMGPPTVSGSPNKMMYPVRIVQRPVMPPAPIERPGFGIYERPRISLGSRRSRGDFENAPGPSTSRPQPPPPPPPPAPQA</sequence>
<dbReference type="SUPFAM" id="SSF52540">
    <property type="entry name" value="P-loop containing nucleoside triphosphate hydrolases"/>
    <property type="match status" value="2"/>
</dbReference>
<feature type="compositionally biased region" description="Low complexity" evidence="10">
    <location>
        <begin position="80"/>
        <end position="97"/>
    </location>
</feature>
<keyword evidence="15" id="KW-1185">Reference proteome</keyword>
<feature type="region of interest" description="Disordered" evidence="10">
    <location>
        <begin position="1"/>
        <end position="135"/>
    </location>
</feature>
<dbReference type="GO" id="GO:0000812">
    <property type="term" value="C:Swr1 complex"/>
    <property type="evidence" value="ECO:0007669"/>
    <property type="project" value="TreeGrafter"/>
</dbReference>
<dbReference type="Pfam" id="PF00271">
    <property type="entry name" value="Helicase_C"/>
    <property type="match status" value="1"/>
</dbReference>
<feature type="compositionally biased region" description="Polar residues" evidence="10">
    <location>
        <begin position="1877"/>
        <end position="1890"/>
    </location>
</feature>
<dbReference type="InterPro" id="IPR001650">
    <property type="entry name" value="Helicase_C-like"/>
</dbReference>
<dbReference type="InterPro" id="IPR027417">
    <property type="entry name" value="P-loop_NTPase"/>
</dbReference>
<dbReference type="SMART" id="SM00573">
    <property type="entry name" value="HSA"/>
    <property type="match status" value="1"/>
</dbReference>
<feature type="region of interest" description="Disordered" evidence="10">
    <location>
        <begin position="515"/>
        <end position="591"/>
    </location>
</feature>
<dbReference type="InParanoid" id="G0NSA3"/>
<dbReference type="OMA" id="TEHIIKC"/>
<dbReference type="InterPro" id="IPR038718">
    <property type="entry name" value="SNF2-like_sf"/>
</dbReference>
<dbReference type="Gene3D" id="3.40.50.10810">
    <property type="entry name" value="Tandem AAA-ATPase domain"/>
    <property type="match status" value="1"/>
</dbReference>
<keyword evidence="3" id="KW-0547">Nucleotide-binding</keyword>
<feature type="compositionally biased region" description="Acidic residues" evidence="10">
    <location>
        <begin position="446"/>
        <end position="462"/>
    </location>
</feature>
<dbReference type="PROSITE" id="PS51192">
    <property type="entry name" value="HELICASE_ATP_BIND_1"/>
    <property type="match status" value="1"/>
</dbReference>
<evidence type="ECO:0000256" key="6">
    <source>
        <dbReference type="ARBA" id="ARBA00022840"/>
    </source>
</evidence>
<dbReference type="GO" id="GO:0004386">
    <property type="term" value="F:helicase activity"/>
    <property type="evidence" value="ECO:0007669"/>
    <property type="project" value="UniProtKB-KW"/>
</dbReference>
<dbReference type="PROSITE" id="PS51194">
    <property type="entry name" value="HELICASE_CTER"/>
    <property type="match status" value="1"/>
</dbReference>
<dbReference type="HOGENOM" id="CLU_001761_0_0_1"/>
<dbReference type="FunFam" id="3.40.50.10810:FF:000005">
    <property type="entry name" value="Photoperiod-independent early flowering 1"/>
    <property type="match status" value="1"/>
</dbReference>
<dbReference type="GO" id="GO:0016887">
    <property type="term" value="F:ATP hydrolysis activity"/>
    <property type="evidence" value="ECO:0007669"/>
    <property type="project" value="TreeGrafter"/>
</dbReference>
<feature type="compositionally biased region" description="Polar residues" evidence="10">
    <location>
        <begin position="1060"/>
        <end position="1081"/>
    </location>
</feature>
<feature type="region of interest" description="Disordered" evidence="10">
    <location>
        <begin position="1960"/>
        <end position="2008"/>
    </location>
</feature>
<evidence type="ECO:0000313" key="14">
    <source>
        <dbReference type="EMBL" id="EGT36715.1"/>
    </source>
</evidence>
<name>G0NSA3_CAEBE</name>
<feature type="compositionally biased region" description="Low complexity" evidence="10">
    <location>
        <begin position="1765"/>
        <end position="1788"/>
    </location>
</feature>
<dbReference type="FunCoup" id="G0NSA3">
    <property type="interactions" value="3214"/>
</dbReference>
<feature type="compositionally biased region" description="Low complexity" evidence="10">
    <location>
        <begin position="30"/>
        <end position="41"/>
    </location>
</feature>
<evidence type="ECO:0000259" key="11">
    <source>
        <dbReference type="PROSITE" id="PS51192"/>
    </source>
</evidence>
<organism evidence="15">
    <name type="scientific">Caenorhabditis brenneri</name>
    <name type="common">Nematode worm</name>
    <dbReference type="NCBI Taxonomy" id="135651"/>
    <lineage>
        <taxon>Eukaryota</taxon>
        <taxon>Metazoa</taxon>
        <taxon>Ecdysozoa</taxon>
        <taxon>Nematoda</taxon>
        <taxon>Chromadorea</taxon>
        <taxon>Rhabditida</taxon>
        <taxon>Rhabditina</taxon>
        <taxon>Rhabditomorpha</taxon>
        <taxon>Rhabditoidea</taxon>
        <taxon>Rhabditidae</taxon>
        <taxon>Peloderinae</taxon>
        <taxon>Caenorhabditis</taxon>
    </lineage>
</organism>
<dbReference type="eggNOG" id="KOG0391">
    <property type="taxonomic scope" value="Eukaryota"/>
</dbReference>
<dbReference type="SMART" id="SM00487">
    <property type="entry name" value="DEXDc"/>
    <property type="match status" value="1"/>
</dbReference>
<feature type="region of interest" description="Disordered" evidence="10">
    <location>
        <begin position="255"/>
        <end position="276"/>
    </location>
</feature>
<dbReference type="FunFam" id="3.40.50.300:FF:001674">
    <property type="entry name" value="E1A-binding protein p400 isoform X7"/>
    <property type="match status" value="1"/>
</dbReference>
<feature type="region of interest" description="Disordered" evidence="10">
    <location>
        <begin position="221"/>
        <end position="243"/>
    </location>
</feature>
<evidence type="ECO:0000256" key="1">
    <source>
        <dbReference type="ARBA" id="ARBA00004123"/>
    </source>
</evidence>
<evidence type="ECO:0000256" key="4">
    <source>
        <dbReference type="ARBA" id="ARBA00022801"/>
    </source>
</evidence>
<dbReference type="GO" id="GO:0042393">
    <property type="term" value="F:histone binding"/>
    <property type="evidence" value="ECO:0007669"/>
    <property type="project" value="TreeGrafter"/>
</dbReference>
<dbReference type="InterPro" id="IPR014012">
    <property type="entry name" value="HSA_dom"/>
</dbReference>
<keyword evidence="7" id="KW-0156">Chromatin regulator</keyword>
<feature type="compositionally biased region" description="Low complexity" evidence="10">
    <location>
        <begin position="1797"/>
        <end position="1818"/>
    </location>
</feature>
<dbReference type="GO" id="GO:0006338">
    <property type="term" value="P:chromatin remodeling"/>
    <property type="evidence" value="ECO:0007669"/>
    <property type="project" value="TreeGrafter"/>
</dbReference>
<keyword evidence="8" id="KW-0238">DNA-binding</keyword>
<accession>G0NSA3</accession>
<feature type="region of interest" description="Disordered" evidence="10">
    <location>
        <begin position="1877"/>
        <end position="1900"/>
    </location>
</feature>
<feature type="compositionally biased region" description="Basic and acidic residues" evidence="10">
    <location>
        <begin position="111"/>
        <end position="135"/>
    </location>
</feature>
<dbReference type="EMBL" id="GL379937">
    <property type="protein sequence ID" value="EGT36715.1"/>
    <property type="molecule type" value="Genomic_DNA"/>
</dbReference>
<feature type="compositionally biased region" description="Pro residues" evidence="10">
    <location>
        <begin position="1995"/>
        <end position="2008"/>
    </location>
</feature>
<evidence type="ECO:0000256" key="3">
    <source>
        <dbReference type="ARBA" id="ARBA00022741"/>
    </source>
</evidence>
<feature type="compositionally biased region" description="Basic residues" evidence="10">
    <location>
        <begin position="1704"/>
        <end position="1714"/>
    </location>
</feature>
<feature type="compositionally biased region" description="Basic residues" evidence="10">
    <location>
        <begin position="1595"/>
        <end position="1620"/>
    </location>
</feature>
<keyword evidence="5" id="KW-0347">Helicase</keyword>
<feature type="compositionally biased region" description="Acidic residues" evidence="10">
    <location>
        <begin position="540"/>
        <end position="558"/>
    </location>
</feature>
<evidence type="ECO:0000256" key="9">
    <source>
        <dbReference type="ARBA" id="ARBA00023242"/>
    </source>
</evidence>
<keyword evidence="6" id="KW-0067">ATP-binding</keyword>
<feature type="domain" description="HSA" evidence="13">
    <location>
        <begin position="306"/>
        <end position="379"/>
    </location>
</feature>
<dbReference type="InterPro" id="IPR049730">
    <property type="entry name" value="SNF2/RAD54-like_C"/>
</dbReference>
<feature type="domain" description="Helicase C-terminal" evidence="12">
    <location>
        <begin position="1280"/>
        <end position="1426"/>
    </location>
</feature>
<dbReference type="PROSITE" id="PS51204">
    <property type="entry name" value="HSA"/>
    <property type="match status" value="1"/>
</dbReference>
<dbReference type="PANTHER" id="PTHR45685">
    <property type="entry name" value="HELICASE SRCAP-RELATED"/>
    <property type="match status" value="1"/>
</dbReference>
<keyword evidence="4" id="KW-0378">Hydrolase</keyword>
<dbReference type="InterPro" id="IPR000330">
    <property type="entry name" value="SNF2_N"/>
</dbReference>
<dbReference type="OrthoDB" id="448448at2759"/>
<proteinExistence type="inferred from homology"/>
<evidence type="ECO:0000256" key="5">
    <source>
        <dbReference type="ARBA" id="ARBA00022806"/>
    </source>
</evidence>
<evidence type="ECO:0000256" key="8">
    <source>
        <dbReference type="ARBA" id="ARBA00023125"/>
    </source>
</evidence>
<comment type="subcellular location">
    <subcellularLocation>
        <location evidence="1">Nucleus</location>
    </subcellularLocation>
</comment>
<dbReference type="InterPro" id="IPR014001">
    <property type="entry name" value="Helicase_ATP-bd"/>
</dbReference>
<dbReference type="Gene3D" id="3.40.50.300">
    <property type="entry name" value="P-loop containing nucleotide triphosphate hydrolases"/>
    <property type="match status" value="1"/>
</dbReference>
<dbReference type="FunFam" id="1.20.120.850:FF:000024">
    <property type="entry name" value="Helicase ssl-1"/>
    <property type="match status" value="1"/>
</dbReference>
<feature type="compositionally biased region" description="Basic and acidic residues" evidence="10">
    <location>
        <begin position="515"/>
        <end position="536"/>
    </location>
</feature>
<evidence type="ECO:0000313" key="15">
    <source>
        <dbReference type="Proteomes" id="UP000008068"/>
    </source>
</evidence>
<dbReference type="CDD" id="cd18793">
    <property type="entry name" value="SF2_C_SNF"/>
    <property type="match status" value="1"/>
</dbReference>
<dbReference type="Proteomes" id="UP000008068">
    <property type="component" value="Unassembled WGS sequence"/>
</dbReference>
<dbReference type="Gene3D" id="1.20.120.850">
    <property type="entry name" value="SWI2/SNF2 ATPases, N-terminal domain"/>
    <property type="match status" value="1"/>
</dbReference>
<dbReference type="InterPro" id="IPR050520">
    <property type="entry name" value="INO80/SWR1_helicase"/>
</dbReference>
<feature type="compositionally biased region" description="Polar residues" evidence="10">
    <location>
        <begin position="259"/>
        <end position="276"/>
    </location>
</feature>
<feature type="domain" description="Helicase ATP-binding" evidence="11">
    <location>
        <begin position="656"/>
        <end position="821"/>
    </location>
</feature>
<evidence type="ECO:0000259" key="12">
    <source>
        <dbReference type="PROSITE" id="PS51194"/>
    </source>
</evidence>
<evidence type="ECO:0000256" key="2">
    <source>
        <dbReference type="ARBA" id="ARBA00009220"/>
    </source>
</evidence>
<protein>
    <submittedName>
        <fullName evidence="14">Uncharacterized protein</fullName>
    </submittedName>
</protein>
<evidence type="ECO:0000256" key="7">
    <source>
        <dbReference type="ARBA" id="ARBA00022853"/>
    </source>
</evidence>
<dbReference type="STRING" id="135651.G0NSA3"/>
<gene>
    <name evidence="14" type="ORF">CAEBREN_12376</name>
</gene>
<dbReference type="GO" id="GO:0003677">
    <property type="term" value="F:DNA binding"/>
    <property type="evidence" value="ECO:0007669"/>
    <property type="project" value="UniProtKB-KW"/>
</dbReference>
<feature type="compositionally biased region" description="Acidic residues" evidence="10">
    <location>
        <begin position="1675"/>
        <end position="1699"/>
    </location>
</feature>
<dbReference type="GO" id="GO:0005524">
    <property type="term" value="F:ATP binding"/>
    <property type="evidence" value="ECO:0007669"/>
    <property type="project" value="UniProtKB-KW"/>
</dbReference>
<dbReference type="Pfam" id="PF00176">
    <property type="entry name" value="SNF2-rel_dom"/>
    <property type="match status" value="1"/>
</dbReference>
<feature type="region of interest" description="Disordered" evidence="10">
    <location>
        <begin position="1024"/>
        <end position="1081"/>
    </location>
</feature>